<dbReference type="EMBL" id="RBPJ01000136">
    <property type="protein sequence ID" value="RMN96877.1"/>
    <property type="molecule type" value="Genomic_DNA"/>
</dbReference>
<dbReference type="Pfam" id="PF06649">
    <property type="entry name" value="DUF1161"/>
    <property type="match status" value="1"/>
</dbReference>
<gene>
    <name evidence="1" type="ORF">ALQ51_100186</name>
</gene>
<name>A0A3M3RKC5_PSECA</name>
<protein>
    <recommendedName>
        <fullName evidence="3">DUF1161 domain-containing protein</fullName>
    </recommendedName>
</protein>
<dbReference type="InterPro" id="IPR010595">
    <property type="entry name" value="DUF1161"/>
</dbReference>
<organism evidence="1 2">
    <name type="scientific">Pseudomonas cannabina</name>
    <dbReference type="NCBI Taxonomy" id="86840"/>
    <lineage>
        <taxon>Bacteria</taxon>
        <taxon>Pseudomonadati</taxon>
        <taxon>Pseudomonadota</taxon>
        <taxon>Gammaproteobacteria</taxon>
        <taxon>Pseudomonadales</taxon>
        <taxon>Pseudomonadaceae</taxon>
        <taxon>Pseudomonas</taxon>
    </lineage>
</organism>
<accession>A0A3M3RKC5</accession>
<proteinExistence type="predicted"/>
<sequence>MSAGMFNGRLFRWRLYLAGREELPMKKFLLAVGLLSIAGTALAAGKPCDELKSELDAKLQAKGVTSYTLEVVEKGSAAGKQVVGTCEGGTKEIVYQRG</sequence>
<comment type="caution">
    <text evidence="1">The sequence shown here is derived from an EMBL/GenBank/DDBJ whole genome shotgun (WGS) entry which is preliminary data.</text>
</comment>
<reference evidence="1 2" key="1">
    <citation type="submission" date="2018-08" db="EMBL/GenBank/DDBJ databases">
        <title>Recombination of ecologically and evolutionarily significant loci maintains genetic cohesion in the Pseudomonas syringae species complex.</title>
        <authorList>
            <person name="Dillon M."/>
            <person name="Thakur S."/>
            <person name="Almeida R.N.D."/>
            <person name="Weir B.S."/>
            <person name="Guttman D.S."/>
        </authorList>
    </citation>
    <scope>NUCLEOTIDE SEQUENCE [LARGE SCALE GENOMIC DNA]</scope>
    <source>
        <strain evidence="1 2">ICMP 15203</strain>
    </source>
</reference>
<dbReference type="Proteomes" id="UP000270524">
    <property type="component" value="Unassembled WGS sequence"/>
</dbReference>
<evidence type="ECO:0000313" key="2">
    <source>
        <dbReference type="Proteomes" id="UP000270524"/>
    </source>
</evidence>
<dbReference type="AlphaFoldDB" id="A0A3M3RKC5"/>
<evidence type="ECO:0000313" key="1">
    <source>
        <dbReference type="EMBL" id="RMN96877.1"/>
    </source>
</evidence>
<evidence type="ECO:0008006" key="3">
    <source>
        <dbReference type="Google" id="ProtNLM"/>
    </source>
</evidence>